<accession>A0AAV2YNI1</accession>
<sequence length="456" mass="51105">MQRAAQHALRALRHPQQRRMTTTVGSSSCGPLRHNFADPKIGIGYLQLSPEEMAAEQELLQFLPDFQQAIDVLHGSNEDRPLLSNSKKAALALPQLERTADICRASMGFKSAYLAAALRHLFLTYFMQGNYKMANKIMEERGDLMDWPITEQERILRLFLRQNKPELGFEWAQREVFTTLFPANEILPLKWTSYELIGKSLQNGGHGLDVDDPMFTKAVEVLRCKKDLIKQEGGAANDSLTSREIPYLLSQYAALCLVASDSLCKPFDELSDQQQIALNQAEILWKEALTWVEKTATEDSKEEITTGVDAPFEAWIQTNLGELLLQKKQPEDAMEYLGKALQTQQNEKASNALALTRVLSKIAQGCHSIGQAVSSEGLFTTVLETYEKEGFLSLTDQVEYANALRAYGNLLANWEKREGGAKQKIDLAKSVEDSIASQCSQLKCTNALHPVFYLPL</sequence>
<reference evidence="2" key="1">
    <citation type="submission" date="2022-11" db="EMBL/GenBank/DDBJ databases">
        <authorList>
            <person name="Morgan W.R."/>
            <person name="Tartar A."/>
        </authorList>
    </citation>
    <scope>NUCLEOTIDE SEQUENCE</scope>
    <source>
        <strain evidence="2">ARSEF 373</strain>
    </source>
</reference>
<dbReference type="Gene3D" id="1.25.40.10">
    <property type="entry name" value="Tetratricopeptide repeat domain"/>
    <property type="match status" value="1"/>
</dbReference>
<name>A0AAV2YNI1_9STRA</name>
<comment type="caution">
    <text evidence="2">The sequence shown here is derived from an EMBL/GenBank/DDBJ whole genome shotgun (WGS) entry which is preliminary data.</text>
</comment>
<reference evidence="2" key="2">
    <citation type="journal article" date="2023" name="Microbiol Resour">
        <title>Decontamination and Annotation of the Draft Genome Sequence of the Oomycete Lagenidium giganteum ARSEF 373.</title>
        <authorList>
            <person name="Morgan W.R."/>
            <person name="Tartar A."/>
        </authorList>
    </citation>
    <scope>NUCLEOTIDE SEQUENCE</scope>
    <source>
        <strain evidence="2">ARSEF 373</strain>
    </source>
</reference>
<evidence type="ECO:0000313" key="2">
    <source>
        <dbReference type="EMBL" id="DAZ95655.1"/>
    </source>
</evidence>
<evidence type="ECO:0000256" key="1">
    <source>
        <dbReference type="PROSITE-ProRule" id="PRU00339"/>
    </source>
</evidence>
<keyword evidence="3" id="KW-1185">Reference proteome</keyword>
<protein>
    <submittedName>
        <fullName evidence="2">Uncharacterized protein</fullName>
    </submittedName>
</protein>
<keyword evidence="1" id="KW-0802">TPR repeat</keyword>
<dbReference type="EMBL" id="DAKRPA010000195">
    <property type="protein sequence ID" value="DAZ95655.1"/>
    <property type="molecule type" value="Genomic_DNA"/>
</dbReference>
<gene>
    <name evidence="2" type="ORF">N0F65_002452</name>
</gene>
<dbReference type="Proteomes" id="UP001146120">
    <property type="component" value="Unassembled WGS sequence"/>
</dbReference>
<dbReference type="SUPFAM" id="SSF48452">
    <property type="entry name" value="TPR-like"/>
    <property type="match status" value="1"/>
</dbReference>
<evidence type="ECO:0000313" key="3">
    <source>
        <dbReference type="Proteomes" id="UP001146120"/>
    </source>
</evidence>
<dbReference type="InterPro" id="IPR019734">
    <property type="entry name" value="TPR_rpt"/>
</dbReference>
<dbReference type="AlphaFoldDB" id="A0AAV2YNI1"/>
<organism evidence="2 3">
    <name type="scientific">Lagenidium giganteum</name>
    <dbReference type="NCBI Taxonomy" id="4803"/>
    <lineage>
        <taxon>Eukaryota</taxon>
        <taxon>Sar</taxon>
        <taxon>Stramenopiles</taxon>
        <taxon>Oomycota</taxon>
        <taxon>Peronosporomycetes</taxon>
        <taxon>Pythiales</taxon>
        <taxon>Pythiaceae</taxon>
    </lineage>
</organism>
<dbReference type="PROSITE" id="PS50005">
    <property type="entry name" value="TPR"/>
    <property type="match status" value="1"/>
</dbReference>
<feature type="repeat" description="TPR" evidence="1">
    <location>
        <begin position="314"/>
        <end position="347"/>
    </location>
</feature>
<proteinExistence type="predicted"/>
<dbReference type="InterPro" id="IPR011990">
    <property type="entry name" value="TPR-like_helical_dom_sf"/>
</dbReference>